<evidence type="ECO:0000313" key="1">
    <source>
        <dbReference type="EMBL" id="PCS04580.1"/>
    </source>
</evidence>
<dbReference type="Pfam" id="PF06998">
    <property type="entry name" value="DUF1307"/>
    <property type="match status" value="1"/>
</dbReference>
<evidence type="ECO:0000313" key="2">
    <source>
        <dbReference type="EMBL" id="SFZ71568.1"/>
    </source>
</evidence>
<dbReference type="Proteomes" id="UP000185655">
    <property type="component" value="Unassembled WGS sequence"/>
</dbReference>
<reference evidence="1 4" key="1">
    <citation type="submission" date="2014-12" db="EMBL/GenBank/DDBJ databases">
        <title>Draft genome sequences of 10 type strains of Lactococcus.</title>
        <authorList>
            <person name="Sun Z."/>
            <person name="Zhong Z."/>
            <person name="Liu W."/>
            <person name="Zhang W."/>
            <person name="Zhang H."/>
        </authorList>
    </citation>
    <scope>NUCLEOTIDE SEQUENCE [LARGE SCALE GENOMIC DNA]</scope>
    <source>
        <strain evidence="1 4">DSM 22330</strain>
    </source>
</reference>
<keyword evidence="4" id="KW-1185">Reference proteome</keyword>
<dbReference type="EMBL" id="JXJT01000002">
    <property type="protein sequence ID" value="PCS04580.1"/>
    <property type="molecule type" value="Genomic_DNA"/>
</dbReference>
<dbReference type="InterPro" id="IPR036699">
    <property type="entry name" value="YehR-like_sf"/>
</dbReference>
<dbReference type="Gene3D" id="3.30.1830.10">
    <property type="entry name" value="YehR-like"/>
    <property type="match status" value="1"/>
</dbReference>
<sequence>MKRIKKGLLSVIVIVGALVLTACSLSAKEQKVSYEKEENGIKIVLTYYAKGDKVTKQTSENTIPYSALGVKSADEAKERLKDVLKSYNDVKGVKDELTYGEDAVTEKVEINYTVVDMKKAKKLVGVSTDGGDISKGVSLKNSIKLLKDQGYKEKK</sequence>
<evidence type="ECO:0000313" key="4">
    <source>
        <dbReference type="Proteomes" id="UP000218979"/>
    </source>
</evidence>
<accession>A0A1K2H5P9</accession>
<dbReference type="SUPFAM" id="SSF160704">
    <property type="entry name" value="YehR-like"/>
    <property type="match status" value="1"/>
</dbReference>
<evidence type="ECO:0000313" key="3">
    <source>
        <dbReference type="Proteomes" id="UP000185655"/>
    </source>
</evidence>
<name>A0A1K2H5P9_9LACT</name>
<dbReference type="OrthoDB" id="6586670at2"/>
<keyword evidence="2" id="KW-0449">Lipoprotein</keyword>
<dbReference type="STRING" id="1122154.SAMN02746068_00436"/>
<dbReference type="EMBL" id="FPKS01000002">
    <property type="protein sequence ID" value="SFZ71568.1"/>
    <property type="molecule type" value="Genomic_DNA"/>
</dbReference>
<organism evidence="2 3">
    <name type="scientific">Pseudolactococcus chungangensis CAU 28 = DSM 22330</name>
    <dbReference type="NCBI Taxonomy" id="1122154"/>
    <lineage>
        <taxon>Bacteria</taxon>
        <taxon>Bacillati</taxon>
        <taxon>Bacillota</taxon>
        <taxon>Bacilli</taxon>
        <taxon>Lactobacillales</taxon>
        <taxon>Streptococcaceae</taxon>
        <taxon>Pseudolactococcus</taxon>
    </lineage>
</organism>
<reference evidence="2 3" key="2">
    <citation type="submission" date="2016-11" db="EMBL/GenBank/DDBJ databases">
        <authorList>
            <person name="Jaros S."/>
            <person name="Januszkiewicz K."/>
            <person name="Wedrychowicz H."/>
        </authorList>
    </citation>
    <scope>NUCLEOTIDE SEQUENCE [LARGE SCALE GENOMIC DNA]</scope>
    <source>
        <strain evidence="2 3">DSM 22330</strain>
    </source>
</reference>
<dbReference type="InterPro" id="IPR009736">
    <property type="entry name" value="DUF1307"/>
</dbReference>
<gene>
    <name evidence="1" type="ORF">RR45_GL000895</name>
    <name evidence="2" type="ORF">SAMN02746068_00436</name>
</gene>
<dbReference type="PIRSF" id="PIRSF006187">
    <property type="entry name" value="DUF1307"/>
    <property type="match status" value="1"/>
</dbReference>
<dbReference type="AlphaFoldDB" id="A0A1K2H5P9"/>
<dbReference type="PROSITE" id="PS51257">
    <property type="entry name" value="PROKAR_LIPOPROTEIN"/>
    <property type="match status" value="1"/>
</dbReference>
<dbReference type="Proteomes" id="UP000218979">
    <property type="component" value="Unassembled WGS sequence"/>
</dbReference>
<protein>
    <submittedName>
        <fullName evidence="2">Uncharacterized lipoprotein YehR, DUF1307 family</fullName>
    </submittedName>
</protein>
<dbReference type="RefSeq" id="WP_072353450.1">
    <property type="nucleotide sequence ID" value="NZ_FPKS01000002.1"/>
</dbReference>
<proteinExistence type="predicted"/>